<dbReference type="SUPFAM" id="SSF49503">
    <property type="entry name" value="Cupredoxins"/>
    <property type="match status" value="1"/>
</dbReference>
<comment type="caution">
    <text evidence="3">The sequence shown here is derived from an EMBL/GenBank/DDBJ whole genome shotgun (WGS) entry which is preliminary data.</text>
</comment>
<proteinExistence type="predicted"/>
<keyword evidence="1" id="KW-0472">Membrane</keyword>
<dbReference type="InterPro" id="IPR028096">
    <property type="entry name" value="EfeO_Cupredoxin"/>
</dbReference>
<dbReference type="AlphaFoldDB" id="A0A1F7Z5D0"/>
<evidence type="ECO:0000313" key="3">
    <source>
        <dbReference type="EMBL" id="OGM33965.1"/>
    </source>
</evidence>
<dbReference type="Pfam" id="PF13473">
    <property type="entry name" value="Cupredoxin_1"/>
    <property type="match status" value="1"/>
</dbReference>
<evidence type="ECO:0000259" key="2">
    <source>
        <dbReference type="Pfam" id="PF13473"/>
    </source>
</evidence>
<evidence type="ECO:0000313" key="4">
    <source>
        <dbReference type="Proteomes" id="UP000177169"/>
    </source>
</evidence>
<accession>A0A1F7Z5D0</accession>
<dbReference type="Gene3D" id="2.60.40.420">
    <property type="entry name" value="Cupredoxins - blue copper proteins"/>
    <property type="match status" value="1"/>
</dbReference>
<feature type="transmembrane region" description="Helical" evidence="1">
    <location>
        <begin position="6"/>
        <end position="24"/>
    </location>
</feature>
<organism evidence="3 4">
    <name type="scientific">Candidatus Woesebacteria bacterium RIFCSPHIGHO2_02_FULL_39_13</name>
    <dbReference type="NCBI Taxonomy" id="1802505"/>
    <lineage>
        <taxon>Bacteria</taxon>
        <taxon>Candidatus Woeseibacteriota</taxon>
    </lineage>
</organism>
<sequence>MELNKLLVTTLGVGLVGLIYWFFFGKKEEVVRASSEINIIVDGGYKPAAIRLKKGIKTTLKITRKDPNTCLEEIILPEFKIKKYLPLNEQVDIEITPQKVGEVGFHCGMNMYHGKIIVE</sequence>
<keyword evidence="1" id="KW-1133">Transmembrane helix</keyword>
<keyword evidence="1" id="KW-0812">Transmembrane</keyword>
<dbReference type="EMBL" id="MGGR01000010">
    <property type="protein sequence ID" value="OGM33965.1"/>
    <property type="molecule type" value="Genomic_DNA"/>
</dbReference>
<name>A0A1F7Z5D0_9BACT</name>
<feature type="domain" description="EfeO-type cupredoxin-like" evidence="2">
    <location>
        <begin position="18"/>
        <end position="118"/>
    </location>
</feature>
<dbReference type="Proteomes" id="UP000177169">
    <property type="component" value="Unassembled WGS sequence"/>
</dbReference>
<reference evidence="3 4" key="1">
    <citation type="journal article" date="2016" name="Nat. Commun.">
        <title>Thousands of microbial genomes shed light on interconnected biogeochemical processes in an aquifer system.</title>
        <authorList>
            <person name="Anantharaman K."/>
            <person name="Brown C.T."/>
            <person name="Hug L.A."/>
            <person name="Sharon I."/>
            <person name="Castelle C.J."/>
            <person name="Probst A.J."/>
            <person name="Thomas B.C."/>
            <person name="Singh A."/>
            <person name="Wilkins M.J."/>
            <person name="Karaoz U."/>
            <person name="Brodie E.L."/>
            <person name="Williams K.H."/>
            <person name="Hubbard S.S."/>
            <person name="Banfield J.F."/>
        </authorList>
    </citation>
    <scope>NUCLEOTIDE SEQUENCE [LARGE SCALE GENOMIC DNA]</scope>
</reference>
<gene>
    <name evidence="3" type="ORF">A3D01_03465</name>
</gene>
<evidence type="ECO:0000256" key="1">
    <source>
        <dbReference type="SAM" id="Phobius"/>
    </source>
</evidence>
<dbReference type="STRING" id="1802505.A3D01_03465"/>
<dbReference type="InterPro" id="IPR008972">
    <property type="entry name" value="Cupredoxin"/>
</dbReference>
<protein>
    <recommendedName>
        <fullName evidence="2">EfeO-type cupredoxin-like domain-containing protein</fullName>
    </recommendedName>
</protein>